<comment type="caution">
    <text evidence="3">The sequence shown here is derived from an EMBL/GenBank/DDBJ whole genome shotgun (WGS) entry which is preliminary data.</text>
</comment>
<proteinExistence type="predicted"/>
<evidence type="ECO:0008006" key="5">
    <source>
        <dbReference type="Google" id="ProtNLM"/>
    </source>
</evidence>
<evidence type="ECO:0000256" key="1">
    <source>
        <dbReference type="SAM" id="MobiDB-lite"/>
    </source>
</evidence>
<dbReference type="AlphaFoldDB" id="A0A2A8D5T8"/>
<protein>
    <recommendedName>
        <fullName evidence="5">Flagellar motor protein</fullName>
    </recommendedName>
</protein>
<keyword evidence="2" id="KW-0812">Transmembrane</keyword>
<gene>
    <name evidence="3" type="ORF">CRM92_06570</name>
</gene>
<evidence type="ECO:0000256" key="2">
    <source>
        <dbReference type="SAM" id="Phobius"/>
    </source>
</evidence>
<dbReference type="Proteomes" id="UP000219947">
    <property type="component" value="Unassembled WGS sequence"/>
</dbReference>
<reference evidence="3" key="1">
    <citation type="submission" date="2017-10" db="EMBL/GenBank/DDBJ databases">
        <title>Kefir isolates.</title>
        <authorList>
            <person name="Kim Y."/>
            <person name="Blasche S."/>
        </authorList>
    </citation>
    <scope>NUCLEOTIDE SEQUENCE [LARGE SCALE GENOMIC DNA]</scope>
    <source>
        <strain evidence="3">OG2-2</strain>
    </source>
</reference>
<accession>A0A2A8D5T8</accession>
<sequence length="690" mass="75119">MSQLLQQRSSRRQGRLGFLAVFLTVLALIMSACGAKVETNLGLENSEKGSRTITVSFSLKDNKDYLKGDVNALDASIRKHKPQELDYEGIRTEGDNAQATFKVNFNSVDEYRTKISAILRASSFDKEPQILISNSKDGLVQGVEVSENFTSQDLIKWLPEALVTDGLVEAKRKDNVLQSSGKNSVTFEGREIKTTESSNEVQAKDLKDNGFDEVVIAVDKKDGKYNAKIVFLAKEIMVPDRVSAVDTYLNSVKPEGAELTKGIDEEIAKKSYRSLPSTQSGKDESGRNLKFTADSFEDLNAKLQKILGTQETALESSQEVKTDSSGAKIIEHITGSVDCSRVCSPGTNYGVKFSFSDDGKNFDQDYGSSNSSSSSASASDRVIKVNLKNSRTIQPESLNVNSALGMDGSVEAKFELAFKSSDIAQAGDALKSFVQGSDEAQATFEERTDGDNTIYSAKIRGKDSAEFNTRIGDYLPGSEMTIHHPGGVNLFGADYTVSPKFNLQERFGQLQPKNYDFKFELPIMSSVKTDALQGSNSMLGRQDSHLSGDGRNVTVNSSEGYVNTSSLTIPAHGFTMTDFVVDAILLGLLLLILLVLFIFRKRIRRASQKARERRAAQQAAQPTAAYTVSDSDVLNYGDDSPTVAFSSGSSYAAETDGTIPLPAQQAPIPKHAAKSQQKPISGDSDQDFLQ</sequence>
<keyword evidence="2" id="KW-1133">Transmembrane helix</keyword>
<dbReference type="EMBL" id="PDEV01000002">
    <property type="protein sequence ID" value="PEN16335.1"/>
    <property type="molecule type" value="Genomic_DNA"/>
</dbReference>
<name>A0A2A8D5T8_9MICC</name>
<organism evidence="3 4">
    <name type="scientific">Rothia dentocariosa</name>
    <dbReference type="NCBI Taxonomy" id="2047"/>
    <lineage>
        <taxon>Bacteria</taxon>
        <taxon>Bacillati</taxon>
        <taxon>Actinomycetota</taxon>
        <taxon>Actinomycetes</taxon>
        <taxon>Micrococcales</taxon>
        <taxon>Micrococcaceae</taxon>
        <taxon>Rothia</taxon>
    </lineage>
</organism>
<keyword evidence="4" id="KW-1185">Reference proteome</keyword>
<evidence type="ECO:0000313" key="4">
    <source>
        <dbReference type="Proteomes" id="UP000219947"/>
    </source>
</evidence>
<feature type="transmembrane region" description="Helical" evidence="2">
    <location>
        <begin position="579"/>
        <end position="599"/>
    </location>
</feature>
<evidence type="ECO:0000313" key="3">
    <source>
        <dbReference type="EMBL" id="PEN16335.1"/>
    </source>
</evidence>
<dbReference type="RefSeq" id="WP_070661050.1">
    <property type="nucleotide sequence ID" value="NZ_CAURLQ010000039.1"/>
</dbReference>
<feature type="region of interest" description="Disordered" evidence="1">
    <location>
        <begin position="647"/>
        <end position="690"/>
    </location>
</feature>
<keyword evidence="2" id="KW-0472">Membrane</keyword>